<sequence length="220" mass="23593">MRMLGPAILALLMALPLPGRSAPITYTVEGVLGLPWDPLTPEALAPYYSPGTVVRGNFTLDDEVGLTRFPDANWFFGAFSGEFAFGSNLVKARNSFAANTVLPYGTELTMLGGNRWNTGGVVEESLQIPGLTLAGVQLRFSRPEILPLDTPVRELLASATPESGSFALVYSDGTDASLVTWWQVTQLRAVESEIPEPGSGMLVATGVLLVAARRRRAPSR</sequence>
<dbReference type="Pfam" id="PF07589">
    <property type="entry name" value="PEP-CTERM"/>
    <property type="match status" value="1"/>
</dbReference>
<keyword evidence="1" id="KW-0732">Signal</keyword>
<feature type="chain" id="PRO_5030711625" evidence="1">
    <location>
        <begin position="22"/>
        <end position="220"/>
    </location>
</feature>
<evidence type="ECO:0000259" key="2">
    <source>
        <dbReference type="Pfam" id="PF07589"/>
    </source>
</evidence>
<gene>
    <name evidence="3" type="ORF">HGB41_09730</name>
</gene>
<dbReference type="EMBL" id="JABAIV010000003">
    <property type="protein sequence ID" value="NNG23279.1"/>
    <property type="molecule type" value="Genomic_DNA"/>
</dbReference>
<name>A0A7Y2P0X5_9BURK</name>
<evidence type="ECO:0000313" key="4">
    <source>
        <dbReference type="Proteomes" id="UP000533905"/>
    </source>
</evidence>
<feature type="signal peptide" evidence="1">
    <location>
        <begin position="1"/>
        <end position="21"/>
    </location>
</feature>
<evidence type="ECO:0000313" key="3">
    <source>
        <dbReference type="EMBL" id="NNG23279.1"/>
    </source>
</evidence>
<dbReference type="InterPro" id="IPR013424">
    <property type="entry name" value="Ice-binding_C"/>
</dbReference>
<protein>
    <submittedName>
        <fullName evidence="3">PEP-CTERM sorting domain-containing protein</fullName>
    </submittedName>
</protein>
<comment type="caution">
    <text evidence="3">The sequence shown here is derived from an EMBL/GenBank/DDBJ whole genome shotgun (WGS) entry which is preliminary data.</text>
</comment>
<evidence type="ECO:0000256" key="1">
    <source>
        <dbReference type="SAM" id="SignalP"/>
    </source>
</evidence>
<reference evidence="3 4" key="1">
    <citation type="submission" date="2020-04" db="EMBL/GenBank/DDBJ databases">
        <title>Massilia sp. nov., a cold adapted bacteria isolated from Arctic soil.</title>
        <authorList>
            <person name="Son J."/>
            <person name="Ka J.-O."/>
        </authorList>
    </citation>
    <scope>NUCLEOTIDE SEQUENCE [LARGE SCALE GENOMIC DNA]</scope>
    <source>
        <strain evidence="3 4">ML15P13</strain>
    </source>
</reference>
<dbReference type="NCBIfam" id="TIGR02595">
    <property type="entry name" value="PEP_CTERM"/>
    <property type="match status" value="1"/>
</dbReference>
<dbReference type="RefSeq" id="WP_171083709.1">
    <property type="nucleotide sequence ID" value="NZ_JABAIV010000003.1"/>
</dbReference>
<keyword evidence="4" id="KW-1185">Reference proteome</keyword>
<proteinExistence type="predicted"/>
<accession>A0A7Y2P0X5</accession>
<organism evidence="3 4">
    <name type="scientific">Telluria aromaticivorans</name>
    <dbReference type="NCBI Taxonomy" id="2725995"/>
    <lineage>
        <taxon>Bacteria</taxon>
        <taxon>Pseudomonadati</taxon>
        <taxon>Pseudomonadota</taxon>
        <taxon>Betaproteobacteria</taxon>
        <taxon>Burkholderiales</taxon>
        <taxon>Oxalobacteraceae</taxon>
        <taxon>Telluria group</taxon>
        <taxon>Telluria</taxon>
    </lineage>
</organism>
<dbReference type="AlphaFoldDB" id="A0A7Y2P0X5"/>
<feature type="domain" description="Ice-binding protein C-terminal" evidence="2">
    <location>
        <begin position="194"/>
        <end position="215"/>
    </location>
</feature>
<dbReference type="Proteomes" id="UP000533905">
    <property type="component" value="Unassembled WGS sequence"/>
</dbReference>